<reference evidence="10" key="1">
    <citation type="journal article" date="2019" name="Int. J. Syst. Evol. Microbiol.">
        <title>The Global Catalogue of Microorganisms (GCM) 10K type strain sequencing project: providing services to taxonomists for standard genome sequencing and annotation.</title>
        <authorList>
            <consortium name="The Broad Institute Genomics Platform"/>
            <consortium name="The Broad Institute Genome Sequencing Center for Infectious Disease"/>
            <person name="Wu L."/>
            <person name="Ma J."/>
        </authorList>
    </citation>
    <scope>NUCLEOTIDE SEQUENCE [LARGE SCALE GENOMIC DNA]</scope>
    <source>
        <strain evidence="10">KCTC 42964</strain>
    </source>
</reference>
<dbReference type="SUPFAM" id="SSF56645">
    <property type="entry name" value="Acyl-CoA dehydrogenase NM domain-like"/>
    <property type="match status" value="1"/>
</dbReference>
<evidence type="ECO:0000259" key="8">
    <source>
        <dbReference type="Pfam" id="PF02771"/>
    </source>
</evidence>
<keyword evidence="5 9" id="KW-0560">Oxidoreductase</keyword>
<evidence type="ECO:0000256" key="3">
    <source>
        <dbReference type="ARBA" id="ARBA00022630"/>
    </source>
</evidence>
<evidence type="ECO:0000256" key="1">
    <source>
        <dbReference type="ARBA" id="ARBA00001974"/>
    </source>
</evidence>
<dbReference type="Gene3D" id="1.20.140.10">
    <property type="entry name" value="Butyryl-CoA Dehydrogenase, subunit A, domain 3"/>
    <property type="match status" value="1"/>
</dbReference>
<feature type="domain" description="Acyl-CoA dehydrogenase/oxidase N-terminal" evidence="8">
    <location>
        <begin position="13"/>
        <end position="124"/>
    </location>
</feature>
<accession>A0ABV7KWS3</accession>
<keyword evidence="3 5" id="KW-0285">Flavoprotein</keyword>
<dbReference type="PANTHER" id="PTHR43884:SF22">
    <property type="entry name" value="BLR3437 PROTEIN"/>
    <property type="match status" value="1"/>
</dbReference>
<evidence type="ECO:0000256" key="4">
    <source>
        <dbReference type="ARBA" id="ARBA00022827"/>
    </source>
</evidence>
<dbReference type="Pfam" id="PF02770">
    <property type="entry name" value="Acyl-CoA_dh_M"/>
    <property type="match status" value="1"/>
</dbReference>
<dbReference type="Pfam" id="PF02771">
    <property type="entry name" value="Acyl-CoA_dh_N"/>
    <property type="match status" value="1"/>
</dbReference>
<feature type="domain" description="Acyl-CoA dehydrogenase/oxidase C-terminal" evidence="6">
    <location>
        <begin position="234"/>
        <end position="380"/>
    </location>
</feature>
<dbReference type="SUPFAM" id="SSF47203">
    <property type="entry name" value="Acyl-CoA dehydrogenase C-terminal domain-like"/>
    <property type="match status" value="1"/>
</dbReference>
<dbReference type="InterPro" id="IPR036250">
    <property type="entry name" value="AcylCo_DH-like_C"/>
</dbReference>
<dbReference type="Pfam" id="PF00441">
    <property type="entry name" value="Acyl-CoA_dh_1"/>
    <property type="match status" value="1"/>
</dbReference>
<dbReference type="PANTHER" id="PTHR43884">
    <property type="entry name" value="ACYL-COA DEHYDROGENASE"/>
    <property type="match status" value="1"/>
</dbReference>
<protein>
    <submittedName>
        <fullName evidence="9">Acyl-CoA dehydrogenase family protein</fullName>
        <ecNumber evidence="9">1.-.-.-</ecNumber>
    </submittedName>
</protein>
<feature type="domain" description="Acyl-CoA oxidase/dehydrogenase middle" evidence="7">
    <location>
        <begin position="129"/>
        <end position="222"/>
    </location>
</feature>
<evidence type="ECO:0000259" key="7">
    <source>
        <dbReference type="Pfam" id="PF02770"/>
    </source>
</evidence>
<comment type="caution">
    <text evidence="9">The sequence shown here is derived from an EMBL/GenBank/DDBJ whole genome shotgun (WGS) entry which is preliminary data.</text>
</comment>
<dbReference type="InterPro" id="IPR006091">
    <property type="entry name" value="Acyl-CoA_Oxase/DH_mid-dom"/>
</dbReference>
<keyword evidence="4 5" id="KW-0274">FAD</keyword>
<dbReference type="Proteomes" id="UP001595528">
    <property type="component" value="Unassembled WGS sequence"/>
</dbReference>
<sequence>MPDRSYLDWPFFTDAHRDLAGRLEAFAAAHFDDHDDEGDVFDFAKSCVSALGEAGFLKLTVPAEAGGTHERLDVRSLCLAREILGYRHGIADFSFVMQGLGSGPITLFGTPEQRARHLPAIGEGRAIAALAMSERNAGSDVANISTTAVEDGDSYVLNGEKTWISNAGIANVYSVIARLGDAPGAKGLAAFIVEADRPGFEVAERIDVMAPHPLGTLRFTDCRIPKANLLGKPGEGFKIAMSNLDIFRSTVGAAALGFARRALDEALARADDRKVFGQRLSDFQLTQAKIGEMATMVDASALLVYRAAWTKDSGAARVTREASMAKMYATEAAQKVIDEAVQLWGGMGVVSGNMVERLYREIRALRIYEGTTEINKLVISGQTYQQYRQGNAGPAGKSAGGA</sequence>
<name>A0ABV7KWS3_9PROT</name>
<evidence type="ECO:0000313" key="10">
    <source>
        <dbReference type="Proteomes" id="UP001595528"/>
    </source>
</evidence>
<dbReference type="Gene3D" id="1.10.540.10">
    <property type="entry name" value="Acyl-CoA dehydrogenase/oxidase, N-terminal domain"/>
    <property type="match status" value="1"/>
</dbReference>
<dbReference type="RefSeq" id="WP_379898875.1">
    <property type="nucleotide sequence ID" value="NZ_JBHRTR010000015.1"/>
</dbReference>
<dbReference type="InterPro" id="IPR037069">
    <property type="entry name" value="AcylCoA_DH/ox_N_sf"/>
</dbReference>
<dbReference type="InterPro" id="IPR009075">
    <property type="entry name" value="AcylCo_DH/oxidase_C"/>
</dbReference>
<evidence type="ECO:0000256" key="2">
    <source>
        <dbReference type="ARBA" id="ARBA00009347"/>
    </source>
</evidence>
<dbReference type="Gene3D" id="2.40.110.10">
    <property type="entry name" value="Butyryl-CoA Dehydrogenase, subunit A, domain 2"/>
    <property type="match status" value="1"/>
</dbReference>
<organism evidence="9 10">
    <name type="scientific">Marinibaculum pumilum</name>
    <dbReference type="NCBI Taxonomy" id="1766165"/>
    <lineage>
        <taxon>Bacteria</taxon>
        <taxon>Pseudomonadati</taxon>
        <taxon>Pseudomonadota</taxon>
        <taxon>Alphaproteobacteria</taxon>
        <taxon>Rhodospirillales</taxon>
        <taxon>Rhodospirillaceae</taxon>
        <taxon>Marinibaculum</taxon>
    </lineage>
</organism>
<comment type="similarity">
    <text evidence="2 5">Belongs to the acyl-CoA dehydrogenase family.</text>
</comment>
<evidence type="ECO:0000256" key="5">
    <source>
        <dbReference type="RuleBase" id="RU362125"/>
    </source>
</evidence>
<evidence type="ECO:0000313" key="9">
    <source>
        <dbReference type="EMBL" id="MFC3226752.1"/>
    </source>
</evidence>
<keyword evidence="10" id="KW-1185">Reference proteome</keyword>
<gene>
    <name evidence="9" type="ORF">ACFOGJ_05890</name>
</gene>
<dbReference type="InterPro" id="IPR009100">
    <property type="entry name" value="AcylCoA_DH/oxidase_NM_dom_sf"/>
</dbReference>
<evidence type="ECO:0000259" key="6">
    <source>
        <dbReference type="Pfam" id="PF00441"/>
    </source>
</evidence>
<dbReference type="PIRSF" id="PIRSF016578">
    <property type="entry name" value="HsaA"/>
    <property type="match status" value="1"/>
</dbReference>
<dbReference type="InterPro" id="IPR013786">
    <property type="entry name" value="AcylCoA_DH/ox_N"/>
</dbReference>
<dbReference type="InterPro" id="IPR046373">
    <property type="entry name" value="Acyl-CoA_Oxase/DH_mid-dom_sf"/>
</dbReference>
<dbReference type="GO" id="GO:0016491">
    <property type="term" value="F:oxidoreductase activity"/>
    <property type="evidence" value="ECO:0007669"/>
    <property type="project" value="UniProtKB-KW"/>
</dbReference>
<dbReference type="EC" id="1.-.-.-" evidence="9"/>
<comment type="cofactor">
    <cofactor evidence="1 5">
        <name>FAD</name>
        <dbReference type="ChEBI" id="CHEBI:57692"/>
    </cofactor>
</comment>
<proteinExistence type="inferred from homology"/>
<dbReference type="EMBL" id="JBHRTR010000015">
    <property type="protein sequence ID" value="MFC3226752.1"/>
    <property type="molecule type" value="Genomic_DNA"/>
</dbReference>